<evidence type="ECO:0000313" key="2">
    <source>
        <dbReference type="EMBL" id="RNA00290.1"/>
    </source>
</evidence>
<dbReference type="AlphaFoldDB" id="A0A3M7PMK6"/>
<evidence type="ECO:0000256" key="1">
    <source>
        <dbReference type="SAM" id="Phobius"/>
    </source>
</evidence>
<organism evidence="2 3">
    <name type="scientific">Brachionus plicatilis</name>
    <name type="common">Marine rotifer</name>
    <name type="synonym">Brachionus muelleri</name>
    <dbReference type="NCBI Taxonomy" id="10195"/>
    <lineage>
        <taxon>Eukaryota</taxon>
        <taxon>Metazoa</taxon>
        <taxon>Spiralia</taxon>
        <taxon>Gnathifera</taxon>
        <taxon>Rotifera</taxon>
        <taxon>Eurotatoria</taxon>
        <taxon>Monogononta</taxon>
        <taxon>Pseudotrocha</taxon>
        <taxon>Ploima</taxon>
        <taxon>Brachionidae</taxon>
        <taxon>Brachionus</taxon>
    </lineage>
</organism>
<keyword evidence="1" id="KW-0812">Transmembrane</keyword>
<protein>
    <submittedName>
        <fullName evidence="2">Uncharacterized protein</fullName>
    </submittedName>
</protein>
<name>A0A3M7PMK6_BRAPC</name>
<evidence type="ECO:0000313" key="3">
    <source>
        <dbReference type="Proteomes" id="UP000276133"/>
    </source>
</evidence>
<keyword evidence="3" id="KW-1185">Reference proteome</keyword>
<sequence length="230" mass="28032">MRMRLQIFVNDLIIFSCVFFIILISNYTYEIYRFESKFKNKDLIEQDQKQFGDIVLKPEFICGIIPEYQIGILESRMVDCDNFKWPWDVIIETKMNNRYLGYVISQKLIFSYSDQRYNDVKEAVRIFHFTKEYLVEKIHEKEYFVIIELKKLINFNKFYMPICIQNLNEKLTNLKTFSWNFDESSRSLTNHPDKMFACEIQEKLNSSDWFFFRVKISNLVYENYRCHNQS</sequence>
<keyword evidence="1" id="KW-0472">Membrane</keyword>
<dbReference type="Proteomes" id="UP000276133">
    <property type="component" value="Unassembled WGS sequence"/>
</dbReference>
<gene>
    <name evidence="2" type="ORF">BpHYR1_023214</name>
</gene>
<proteinExistence type="predicted"/>
<keyword evidence="1" id="KW-1133">Transmembrane helix</keyword>
<reference evidence="2 3" key="1">
    <citation type="journal article" date="2018" name="Sci. Rep.">
        <title>Genomic signatures of local adaptation to the degree of environmental predictability in rotifers.</title>
        <authorList>
            <person name="Franch-Gras L."/>
            <person name="Hahn C."/>
            <person name="Garcia-Roger E.M."/>
            <person name="Carmona M.J."/>
            <person name="Serra M."/>
            <person name="Gomez A."/>
        </authorList>
    </citation>
    <scope>NUCLEOTIDE SEQUENCE [LARGE SCALE GENOMIC DNA]</scope>
    <source>
        <strain evidence="2">HYR1</strain>
    </source>
</reference>
<dbReference type="EMBL" id="REGN01009838">
    <property type="protein sequence ID" value="RNA00290.1"/>
    <property type="molecule type" value="Genomic_DNA"/>
</dbReference>
<comment type="caution">
    <text evidence="2">The sequence shown here is derived from an EMBL/GenBank/DDBJ whole genome shotgun (WGS) entry which is preliminary data.</text>
</comment>
<accession>A0A3M7PMK6</accession>
<dbReference type="OrthoDB" id="10457429at2759"/>
<feature type="non-terminal residue" evidence="2">
    <location>
        <position position="230"/>
    </location>
</feature>
<feature type="transmembrane region" description="Helical" evidence="1">
    <location>
        <begin position="12"/>
        <end position="29"/>
    </location>
</feature>